<dbReference type="GO" id="GO:0004069">
    <property type="term" value="F:L-aspartate:2-oxoglutarate aminotransferase activity"/>
    <property type="evidence" value="ECO:0007669"/>
    <property type="project" value="UniProtKB-EC"/>
</dbReference>
<evidence type="ECO:0000259" key="8">
    <source>
        <dbReference type="Pfam" id="PF00155"/>
    </source>
</evidence>
<dbReference type="GO" id="GO:0030170">
    <property type="term" value="F:pyridoxal phosphate binding"/>
    <property type="evidence" value="ECO:0007669"/>
    <property type="project" value="InterPro"/>
</dbReference>
<evidence type="ECO:0000313" key="10">
    <source>
        <dbReference type="Proteomes" id="UP000001096"/>
    </source>
</evidence>
<evidence type="ECO:0000256" key="6">
    <source>
        <dbReference type="ARBA" id="ARBA00022898"/>
    </source>
</evidence>
<organism evidence="9 10">
    <name type="scientific">Afipia broomeae ATCC 49717</name>
    <dbReference type="NCBI Taxonomy" id="883078"/>
    <lineage>
        <taxon>Bacteria</taxon>
        <taxon>Pseudomonadati</taxon>
        <taxon>Pseudomonadota</taxon>
        <taxon>Alphaproteobacteria</taxon>
        <taxon>Hyphomicrobiales</taxon>
        <taxon>Nitrobacteraceae</taxon>
        <taxon>Afipia</taxon>
    </lineage>
</organism>
<dbReference type="InterPro" id="IPR015421">
    <property type="entry name" value="PyrdxlP-dep_Trfase_major"/>
</dbReference>
<comment type="similarity">
    <text evidence="2">Belongs to the class-I pyridoxal-phosphate-dependent aminotransferase family.</text>
</comment>
<reference evidence="9 10" key="1">
    <citation type="submission" date="2012-04" db="EMBL/GenBank/DDBJ databases">
        <title>The Genome Sequence of Afipia broomeae ATCC 49717.</title>
        <authorList>
            <consortium name="The Broad Institute Genome Sequencing Platform"/>
            <person name="Earl A."/>
            <person name="Ward D."/>
            <person name="Feldgarden M."/>
            <person name="Gevers D."/>
            <person name="Huys G."/>
            <person name="Walker B."/>
            <person name="Young S.K."/>
            <person name="Zeng Q."/>
            <person name="Gargeya S."/>
            <person name="Fitzgerald M."/>
            <person name="Haas B."/>
            <person name="Abouelleil A."/>
            <person name="Alvarado L."/>
            <person name="Arachchi H.M."/>
            <person name="Berlin A."/>
            <person name="Chapman S.B."/>
            <person name="Goldberg J."/>
            <person name="Griggs A."/>
            <person name="Gujja S."/>
            <person name="Hansen M."/>
            <person name="Howarth C."/>
            <person name="Imamovic A."/>
            <person name="Larimer J."/>
            <person name="McCowen C."/>
            <person name="Montmayeur A."/>
            <person name="Murphy C."/>
            <person name="Neiman D."/>
            <person name="Pearson M."/>
            <person name="Priest M."/>
            <person name="Roberts A."/>
            <person name="Saif S."/>
            <person name="Shea T."/>
            <person name="Sisk P."/>
            <person name="Sykes S."/>
            <person name="Wortman J."/>
            <person name="Nusbaum C."/>
            <person name="Birren B."/>
        </authorList>
    </citation>
    <scope>NUCLEOTIDE SEQUENCE [LARGE SCALE GENOMIC DNA]</scope>
    <source>
        <strain evidence="9 10">ATCC 49717</strain>
    </source>
</reference>
<evidence type="ECO:0000256" key="4">
    <source>
        <dbReference type="ARBA" id="ARBA00022576"/>
    </source>
</evidence>
<dbReference type="PANTHER" id="PTHR46383:SF2">
    <property type="entry name" value="AMINOTRANSFERASE"/>
    <property type="match status" value="1"/>
</dbReference>
<feature type="domain" description="Aminotransferase class I/classII large" evidence="8">
    <location>
        <begin position="53"/>
        <end position="400"/>
    </location>
</feature>
<dbReference type="InterPro" id="IPR050596">
    <property type="entry name" value="AspAT/PAT-like"/>
</dbReference>
<evidence type="ECO:0000313" key="9">
    <source>
        <dbReference type="EMBL" id="EKS39715.1"/>
    </source>
</evidence>
<dbReference type="EC" id="2.6.1.1" evidence="3"/>
<dbReference type="PANTHER" id="PTHR46383">
    <property type="entry name" value="ASPARTATE AMINOTRANSFERASE"/>
    <property type="match status" value="1"/>
</dbReference>
<keyword evidence="5" id="KW-0808">Transferase</keyword>
<dbReference type="Gene3D" id="3.40.640.10">
    <property type="entry name" value="Type I PLP-dependent aspartate aminotransferase-like (Major domain)"/>
    <property type="match status" value="1"/>
</dbReference>
<dbReference type="InterPro" id="IPR015424">
    <property type="entry name" value="PyrdxlP-dep_Trfase"/>
</dbReference>
<keyword evidence="4" id="KW-0032">Aminotransferase</keyword>
<evidence type="ECO:0000256" key="5">
    <source>
        <dbReference type="ARBA" id="ARBA00022679"/>
    </source>
</evidence>
<dbReference type="GO" id="GO:0006520">
    <property type="term" value="P:amino acid metabolic process"/>
    <property type="evidence" value="ECO:0007669"/>
    <property type="project" value="InterPro"/>
</dbReference>
<dbReference type="Proteomes" id="UP000001096">
    <property type="component" value="Unassembled WGS sequence"/>
</dbReference>
<dbReference type="CDD" id="cd00609">
    <property type="entry name" value="AAT_like"/>
    <property type="match status" value="1"/>
</dbReference>
<dbReference type="eggNOG" id="COG0436">
    <property type="taxonomic scope" value="Bacteria"/>
</dbReference>
<comment type="caution">
    <text evidence="9">The sequence shown here is derived from an EMBL/GenBank/DDBJ whole genome shotgun (WGS) entry which is preliminary data.</text>
</comment>
<gene>
    <name evidence="9" type="ORF">HMPREF9695_01676</name>
</gene>
<comment type="catalytic activity">
    <reaction evidence="7">
        <text>L-aspartate + 2-oxoglutarate = oxaloacetate + L-glutamate</text>
        <dbReference type="Rhea" id="RHEA:21824"/>
        <dbReference type="ChEBI" id="CHEBI:16452"/>
        <dbReference type="ChEBI" id="CHEBI:16810"/>
        <dbReference type="ChEBI" id="CHEBI:29985"/>
        <dbReference type="ChEBI" id="CHEBI:29991"/>
        <dbReference type="EC" id="2.6.1.1"/>
    </reaction>
</comment>
<dbReference type="PRINTS" id="PR00753">
    <property type="entry name" value="ACCSYNTHASE"/>
</dbReference>
<dbReference type="AlphaFoldDB" id="K8PJL0"/>
<dbReference type="HOGENOM" id="CLU_017584_4_3_5"/>
<dbReference type="InterPro" id="IPR004839">
    <property type="entry name" value="Aminotransferase_I/II_large"/>
</dbReference>
<sequence length="407" mass="44072">MQNEANFGFRTLDVMLTDKAKGLLTPSARGNVPPFMVMDVMAAAARIEAQGGHVIHMEVGQPAAPAPQTAIAAARAALDIGKIDYTAAIGIPSLRQRISRHYRETYGQDVNPARIVITTGSSGAFVLAFLSAFEPGDRVAIASPGYPPYRHILRALGCEPVLIETTSATRHALTGEMLLEAHRKTPLKGVLVASPANPTGTMMTREAMADLIAAADSAGIRFISDEIYHGLDYAFPAVTAAELSSEAIIINSFSKYFCMTGWRVGWIVVPEALVRSVETLQQNLSISVPTLSQIAAEAAFDGCAEMDVIKHGYEENRRILIEGLPKVGLTEFLPVDGAFYLYADVSKFNADSFEFAKTMLQQAHVAATPGVDFDPFHGKSFVRFSYSRSTQEITEAVARITRWLTKG</sequence>
<dbReference type="PATRIC" id="fig|883078.3.peg.1717"/>
<evidence type="ECO:0000256" key="2">
    <source>
        <dbReference type="ARBA" id="ARBA00007441"/>
    </source>
</evidence>
<protein>
    <recommendedName>
        <fullName evidence="3">aspartate transaminase</fullName>
        <ecNumber evidence="3">2.6.1.1</ecNumber>
    </recommendedName>
</protein>
<dbReference type="SUPFAM" id="SSF53383">
    <property type="entry name" value="PLP-dependent transferases"/>
    <property type="match status" value="1"/>
</dbReference>
<dbReference type="Pfam" id="PF00155">
    <property type="entry name" value="Aminotran_1_2"/>
    <property type="match status" value="1"/>
</dbReference>
<keyword evidence="10" id="KW-1185">Reference proteome</keyword>
<evidence type="ECO:0000256" key="1">
    <source>
        <dbReference type="ARBA" id="ARBA00001933"/>
    </source>
</evidence>
<evidence type="ECO:0000256" key="7">
    <source>
        <dbReference type="ARBA" id="ARBA00049185"/>
    </source>
</evidence>
<accession>K8PJL0</accession>
<comment type="cofactor">
    <cofactor evidence="1">
        <name>pyridoxal 5'-phosphate</name>
        <dbReference type="ChEBI" id="CHEBI:597326"/>
    </cofactor>
</comment>
<dbReference type="EMBL" id="AGWX01000002">
    <property type="protein sequence ID" value="EKS39715.1"/>
    <property type="molecule type" value="Genomic_DNA"/>
</dbReference>
<name>K8PJL0_9BRAD</name>
<evidence type="ECO:0000256" key="3">
    <source>
        <dbReference type="ARBA" id="ARBA00012753"/>
    </source>
</evidence>
<keyword evidence="6" id="KW-0663">Pyridoxal phosphate</keyword>
<proteinExistence type="inferred from homology"/>